<evidence type="ECO:0000313" key="1">
    <source>
        <dbReference type="EMBL" id="GAW81197.1"/>
    </source>
</evidence>
<dbReference type="PROSITE" id="PS00626">
    <property type="entry name" value="RCC1_2"/>
    <property type="match status" value="1"/>
</dbReference>
<dbReference type="OMA" id="FRFNYHS"/>
<reference evidence="2" key="1">
    <citation type="submission" date="2017-04" db="EMBL/GenBank/DDBJ databases">
        <title>Plasmodium gonderi genome.</title>
        <authorList>
            <person name="Arisue N."/>
            <person name="Honma H."/>
            <person name="Kawai S."/>
            <person name="Tougan T."/>
            <person name="Tanabe K."/>
            <person name="Horii T."/>
        </authorList>
    </citation>
    <scope>NUCLEOTIDE SEQUENCE [LARGE SCALE GENOMIC DNA]</scope>
    <source>
        <strain evidence="2">ATCC 30045</strain>
    </source>
</reference>
<dbReference type="PANTHER" id="PTHR45982">
    <property type="entry name" value="REGULATOR OF CHROMOSOME CONDENSATION"/>
    <property type="match status" value="1"/>
</dbReference>
<dbReference type="RefSeq" id="XP_028543786.1">
    <property type="nucleotide sequence ID" value="XM_028687985.1"/>
</dbReference>
<dbReference type="GO" id="GO:0005737">
    <property type="term" value="C:cytoplasm"/>
    <property type="evidence" value="ECO:0007669"/>
    <property type="project" value="TreeGrafter"/>
</dbReference>
<sequence>MKTHKEKTLKISNVYLYKDNQLELIKELENVFIRGIFTCGHSINILLDPKDGVTHNNTFIKLDNQTSNGTCSSGKSYLNISHKGANDSEFLTKDFVLYTFENRKSKSASGGASHNGEIATSCENLTNNNSSKVLQRREIKNKLVNNGRNSMWHFTLPNSNYISNEEMANISPIIDAQNYAKCLPQNTKKIFLGEYQFYGIDEEKKILTWHTDVHTKDKIIYNYHTKFVTYINLFEKIKVVDISCGQSHTLFLTQCKNCYAMGSNDNYQISSEKINNNKICFYSTPQLIRLDKDVVKKVKCISAGYSHNIICTYRNEVYGWGNNLHGQLFLNKQFVKSPTLILNPNIWTNLMIKKRKLKKEILKNNFARATSQIGNDTECKCKEEINNYIFSSSLSPFSINEQKKYTVEPMKRDKLWNVKLIKCIDEECDKIKKRKEKKKFQIGKICCGFSFSCLLLKNKNCYVIGKTNVTCPSEAEKINTLVRINKKKYIDDVYCNFFNIILVHNFKIEKIIPRIIHPNSEKTILIYTNLPLKDFLNYRIKLNHRYAHKWENIDAISEKSSDCKNDETSTHVDLYVCYQNETGNGENKHGRTSCDNCRNGKYPGSNRGGDQKLRNKMDIYTHALEEKKEIYCGSYKMKEREMNKQLFLKLYNEKHCIENNQCSIVLSEYKGQVIHLSPNNCALMKNIKLKVKIKKVPISVQPYDIYILYHFTDEYQNEIFKFSKGKLRRGGTYIYTKFPCLRQENFFKSTNQTLTKINSKDIIYTKCDTGNTLEEKYPRGQNPILINTFTKCNVYYSLGYNFYPHSLPITIIKPEILNIVPDFIYIHDKKLIHINMMHLCSNFEFIYVTLSNPTFSIIRKKAHYNSTQGNFFFSSPLIPIGKFKKANLDFIKFHVFVSYNNVEYSQNEIILTISNVSS</sequence>
<dbReference type="InterPro" id="IPR051553">
    <property type="entry name" value="Ran_GTPase-activating"/>
</dbReference>
<dbReference type="EMBL" id="BDQF01000010">
    <property type="protein sequence ID" value="GAW81197.1"/>
    <property type="molecule type" value="Genomic_DNA"/>
</dbReference>
<organism evidence="1 2">
    <name type="scientific">Plasmodium gonderi</name>
    <dbReference type="NCBI Taxonomy" id="77519"/>
    <lineage>
        <taxon>Eukaryota</taxon>
        <taxon>Sar</taxon>
        <taxon>Alveolata</taxon>
        <taxon>Apicomplexa</taxon>
        <taxon>Aconoidasida</taxon>
        <taxon>Haemosporida</taxon>
        <taxon>Plasmodiidae</taxon>
        <taxon>Plasmodium</taxon>
        <taxon>Plasmodium (Plasmodium)</taxon>
    </lineage>
</organism>
<dbReference type="OrthoDB" id="8068875at2759"/>
<dbReference type="Proteomes" id="UP000195521">
    <property type="component" value="Unassembled WGS sequence"/>
</dbReference>
<comment type="caution">
    <text evidence="1">The sequence shown here is derived from an EMBL/GenBank/DDBJ whole genome shotgun (WGS) entry which is preliminary data.</text>
</comment>
<keyword evidence="2" id="KW-1185">Reference proteome</keyword>
<dbReference type="SUPFAM" id="SSF50985">
    <property type="entry name" value="RCC1/BLIP-II"/>
    <property type="match status" value="1"/>
</dbReference>
<evidence type="ECO:0000313" key="2">
    <source>
        <dbReference type="Proteomes" id="UP000195521"/>
    </source>
</evidence>
<proteinExistence type="predicted"/>
<dbReference type="InterPro" id="IPR000408">
    <property type="entry name" value="Reg_chr_condens"/>
</dbReference>
<dbReference type="Gene3D" id="2.130.10.30">
    <property type="entry name" value="Regulator of chromosome condensation 1/beta-lactamase-inhibitor protein II"/>
    <property type="match status" value="1"/>
</dbReference>
<protein>
    <recommendedName>
        <fullName evidence="3">Regulator of chromosome condensation</fullName>
    </recommendedName>
</protein>
<dbReference type="GeneID" id="39747915"/>
<name>A0A1Y1JJ33_PLAGO</name>
<evidence type="ECO:0008006" key="3">
    <source>
        <dbReference type="Google" id="ProtNLM"/>
    </source>
</evidence>
<dbReference type="InterPro" id="IPR009091">
    <property type="entry name" value="RCC1/BLIP-II"/>
</dbReference>
<gene>
    <name evidence="1" type="ORF">PGO_093970</name>
</gene>
<accession>A0A1Y1JJ33</accession>
<dbReference type="GO" id="GO:0005085">
    <property type="term" value="F:guanyl-nucleotide exchange factor activity"/>
    <property type="evidence" value="ECO:0007669"/>
    <property type="project" value="TreeGrafter"/>
</dbReference>
<dbReference type="AlphaFoldDB" id="A0A1Y1JJ33"/>
<dbReference type="Pfam" id="PF13540">
    <property type="entry name" value="RCC1_2"/>
    <property type="match status" value="2"/>
</dbReference>
<dbReference type="PANTHER" id="PTHR45982:SF1">
    <property type="entry name" value="REGULATOR OF CHROMOSOME CONDENSATION"/>
    <property type="match status" value="1"/>
</dbReference>